<dbReference type="AlphaFoldDB" id="A0A317L3Q6"/>
<proteinExistence type="predicted"/>
<organism evidence="3 4">
    <name type="scientific">Gracilibacillus dipsosauri</name>
    <dbReference type="NCBI Taxonomy" id="178340"/>
    <lineage>
        <taxon>Bacteria</taxon>
        <taxon>Bacillati</taxon>
        <taxon>Bacillota</taxon>
        <taxon>Bacilli</taxon>
        <taxon>Bacillales</taxon>
        <taxon>Bacillaceae</taxon>
        <taxon>Gracilibacillus</taxon>
    </lineage>
</organism>
<dbReference type="RefSeq" id="WP_054788558.1">
    <property type="nucleotide sequence ID" value="NZ_JAJUIE010000039.1"/>
</dbReference>
<feature type="domain" description="PepSY" evidence="2">
    <location>
        <begin position="131"/>
        <end position="187"/>
    </location>
</feature>
<dbReference type="Proteomes" id="UP000245624">
    <property type="component" value="Unassembled WGS sequence"/>
</dbReference>
<dbReference type="Pfam" id="PF03413">
    <property type="entry name" value="PepSY"/>
    <property type="match status" value="2"/>
</dbReference>
<evidence type="ECO:0000313" key="4">
    <source>
        <dbReference type="Proteomes" id="UP000245624"/>
    </source>
</evidence>
<reference evidence="3 4" key="1">
    <citation type="submission" date="2018-05" db="EMBL/GenBank/DDBJ databases">
        <title>Genomic analysis of Gracilibacillus dipsosauri DD1 reveals novel features of a salt-tolerant amylase.</title>
        <authorList>
            <person name="Deutch C.E."/>
            <person name="Yang S."/>
        </authorList>
    </citation>
    <scope>NUCLEOTIDE SEQUENCE [LARGE SCALE GENOMIC DNA]</scope>
    <source>
        <strain evidence="3 4">DD1</strain>
    </source>
</reference>
<dbReference type="EMBL" id="QGTD01000003">
    <property type="protein sequence ID" value="PWU70146.1"/>
    <property type="molecule type" value="Genomic_DNA"/>
</dbReference>
<dbReference type="OrthoDB" id="5361545at2"/>
<dbReference type="InterPro" id="IPR025711">
    <property type="entry name" value="PepSY"/>
</dbReference>
<sequence length="194" mass="21868">MKNKTFYLILSGVILIGGIFAILQFTSSPASAYLSEEEAKAKVQEQYAGEIKELELEEDGNKKVYEIEIEGQDKYYELHLDAETGEILKLEEKKLANSSNTNSSKSKEEQQNNTSSDNKEETNSTKQTTLISYDEAKKIALEEYNGTITDFELDEDDGKSVYEIEVQTKSEEVDLEIDAYTGDIISISKDELDD</sequence>
<evidence type="ECO:0000259" key="2">
    <source>
        <dbReference type="Pfam" id="PF03413"/>
    </source>
</evidence>
<evidence type="ECO:0000256" key="1">
    <source>
        <dbReference type="SAM" id="MobiDB-lite"/>
    </source>
</evidence>
<evidence type="ECO:0000313" key="3">
    <source>
        <dbReference type="EMBL" id="PWU70146.1"/>
    </source>
</evidence>
<feature type="domain" description="PepSY" evidence="2">
    <location>
        <begin position="34"/>
        <end position="90"/>
    </location>
</feature>
<comment type="caution">
    <text evidence="3">The sequence shown here is derived from an EMBL/GenBank/DDBJ whole genome shotgun (WGS) entry which is preliminary data.</text>
</comment>
<feature type="region of interest" description="Disordered" evidence="1">
    <location>
        <begin position="96"/>
        <end position="129"/>
    </location>
</feature>
<protein>
    <recommendedName>
        <fullName evidence="2">PepSY domain-containing protein</fullName>
    </recommendedName>
</protein>
<name>A0A317L3Q6_9BACI</name>
<gene>
    <name evidence="3" type="ORF">DLJ74_01380</name>
</gene>
<accession>A0A317L3Q6</accession>
<dbReference type="Gene3D" id="3.10.450.40">
    <property type="match status" value="2"/>
</dbReference>
<keyword evidence="4" id="KW-1185">Reference proteome</keyword>